<evidence type="ECO:0000256" key="2">
    <source>
        <dbReference type="ARBA" id="ARBA00023015"/>
    </source>
</evidence>
<gene>
    <name evidence="8" type="ORF">EXE58_09145</name>
</gene>
<dbReference type="Pfam" id="PF04542">
    <property type="entry name" value="Sigma70_r2"/>
    <property type="match status" value="1"/>
</dbReference>
<name>A0A4P7IFK5_9ACTN</name>
<sequence>MLGGDEAAFREVYRTVHPPLLRYLTVLVGVDDADDVASEAWAQAFRDLDRFSGGADGFRGWLTTIGRNRALDHLRRRQRTRETGLDDLLDRPSDADVEREVLDASGTDAALALVADLPRDQAEAIMLRTVLGFDAPTAARILGKRPGAVRSATHRGLRALERELKKHPENFSEFFPRTRDTSRAPDAEGPR</sequence>
<dbReference type="InterPro" id="IPR036388">
    <property type="entry name" value="WH-like_DNA-bd_sf"/>
</dbReference>
<evidence type="ECO:0000313" key="9">
    <source>
        <dbReference type="Proteomes" id="UP000294853"/>
    </source>
</evidence>
<evidence type="ECO:0000256" key="3">
    <source>
        <dbReference type="ARBA" id="ARBA00023082"/>
    </source>
</evidence>
<dbReference type="GO" id="GO:0016987">
    <property type="term" value="F:sigma factor activity"/>
    <property type="evidence" value="ECO:0007669"/>
    <property type="project" value="UniProtKB-KW"/>
</dbReference>
<evidence type="ECO:0000259" key="7">
    <source>
        <dbReference type="Pfam" id="PF08281"/>
    </source>
</evidence>
<organism evidence="8 9">
    <name type="scientific">Nocardioides seonyuensis</name>
    <dbReference type="NCBI Taxonomy" id="2518371"/>
    <lineage>
        <taxon>Bacteria</taxon>
        <taxon>Bacillati</taxon>
        <taxon>Actinomycetota</taxon>
        <taxon>Actinomycetes</taxon>
        <taxon>Propionibacteriales</taxon>
        <taxon>Nocardioidaceae</taxon>
        <taxon>Nocardioides</taxon>
    </lineage>
</organism>
<reference evidence="8 9" key="1">
    <citation type="submission" date="2019-03" db="EMBL/GenBank/DDBJ databases">
        <title>Three New Species of Nocardioides, Nocardioides euryhalodurans sp. nov., Nocardioides seonyuensis sp. nov. and Nocardioides eburneoflavus sp. nov. Iolated from Soil.</title>
        <authorList>
            <person name="Roh S.G."/>
            <person name="Lee C."/>
            <person name="Kim M.-K."/>
            <person name="Kim S.B."/>
        </authorList>
    </citation>
    <scope>NUCLEOTIDE SEQUENCE [LARGE SCALE GENOMIC DNA]</scope>
    <source>
        <strain evidence="8 9">MMS17-SY207-3</strain>
    </source>
</reference>
<dbReference type="InterPro" id="IPR013325">
    <property type="entry name" value="RNA_pol_sigma_r2"/>
</dbReference>
<keyword evidence="9" id="KW-1185">Reference proteome</keyword>
<dbReference type="EMBL" id="CP038436">
    <property type="protein sequence ID" value="QBX55600.1"/>
    <property type="molecule type" value="Genomic_DNA"/>
</dbReference>
<feature type="domain" description="RNA polymerase sigma-70 region 2" evidence="6">
    <location>
        <begin position="13"/>
        <end position="80"/>
    </location>
</feature>
<dbReference type="NCBIfam" id="TIGR02937">
    <property type="entry name" value="sigma70-ECF"/>
    <property type="match status" value="1"/>
</dbReference>
<dbReference type="Gene3D" id="1.10.1740.10">
    <property type="match status" value="1"/>
</dbReference>
<comment type="similarity">
    <text evidence="1">Belongs to the sigma-70 factor family. ECF subfamily.</text>
</comment>
<keyword evidence="3" id="KW-0731">Sigma factor</keyword>
<dbReference type="InterPro" id="IPR039425">
    <property type="entry name" value="RNA_pol_sigma-70-like"/>
</dbReference>
<feature type="region of interest" description="Disordered" evidence="5">
    <location>
        <begin position="168"/>
        <end position="191"/>
    </location>
</feature>
<keyword evidence="4" id="KW-0804">Transcription</keyword>
<dbReference type="InterPro" id="IPR014284">
    <property type="entry name" value="RNA_pol_sigma-70_dom"/>
</dbReference>
<dbReference type="AlphaFoldDB" id="A0A4P7IFK5"/>
<dbReference type="Pfam" id="PF08281">
    <property type="entry name" value="Sigma70_r4_2"/>
    <property type="match status" value="1"/>
</dbReference>
<dbReference type="KEGG" id="nsn:EXE58_09145"/>
<proteinExistence type="inferred from homology"/>
<dbReference type="GO" id="GO:0006352">
    <property type="term" value="P:DNA-templated transcription initiation"/>
    <property type="evidence" value="ECO:0007669"/>
    <property type="project" value="InterPro"/>
</dbReference>
<dbReference type="InterPro" id="IPR013324">
    <property type="entry name" value="RNA_pol_sigma_r3/r4-like"/>
</dbReference>
<dbReference type="OrthoDB" id="5501064at2"/>
<protein>
    <submittedName>
        <fullName evidence="8">RNA polymerase sigma factor</fullName>
    </submittedName>
</protein>
<dbReference type="GO" id="GO:0003677">
    <property type="term" value="F:DNA binding"/>
    <property type="evidence" value="ECO:0007669"/>
    <property type="project" value="InterPro"/>
</dbReference>
<dbReference type="PANTHER" id="PTHR43133:SF66">
    <property type="entry name" value="ECF RNA POLYMERASE SIGMA FACTOR SIGK"/>
    <property type="match status" value="1"/>
</dbReference>
<evidence type="ECO:0000256" key="4">
    <source>
        <dbReference type="ARBA" id="ARBA00023163"/>
    </source>
</evidence>
<feature type="domain" description="RNA polymerase sigma factor 70 region 4 type 2" evidence="7">
    <location>
        <begin position="109"/>
        <end position="160"/>
    </location>
</feature>
<keyword evidence="2" id="KW-0805">Transcription regulation</keyword>
<dbReference type="SUPFAM" id="SSF88946">
    <property type="entry name" value="Sigma2 domain of RNA polymerase sigma factors"/>
    <property type="match status" value="1"/>
</dbReference>
<dbReference type="InterPro" id="IPR013249">
    <property type="entry name" value="RNA_pol_sigma70_r4_t2"/>
</dbReference>
<dbReference type="InterPro" id="IPR007627">
    <property type="entry name" value="RNA_pol_sigma70_r2"/>
</dbReference>
<dbReference type="Gene3D" id="1.10.10.10">
    <property type="entry name" value="Winged helix-like DNA-binding domain superfamily/Winged helix DNA-binding domain"/>
    <property type="match status" value="1"/>
</dbReference>
<evidence type="ECO:0000259" key="6">
    <source>
        <dbReference type="Pfam" id="PF04542"/>
    </source>
</evidence>
<dbReference type="SUPFAM" id="SSF88659">
    <property type="entry name" value="Sigma3 and sigma4 domains of RNA polymerase sigma factors"/>
    <property type="match status" value="1"/>
</dbReference>
<evidence type="ECO:0000256" key="5">
    <source>
        <dbReference type="SAM" id="MobiDB-lite"/>
    </source>
</evidence>
<dbReference type="PANTHER" id="PTHR43133">
    <property type="entry name" value="RNA POLYMERASE ECF-TYPE SIGMA FACTO"/>
    <property type="match status" value="1"/>
</dbReference>
<evidence type="ECO:0000256" key="1">
    <source>
        <dbReference type="ARBA" id="ARBA00010641"/>
    </source>
</evidence>
<evidence type="ECO:0000313" key="8">
    <source>
        <dbReference type="EMBL" id="QBX55600.1"/>
    </source>
</evidence>
<dbReference type="Proteomes" id="UP000294853">
    <property type="component" value="Chromosome"/>
</dbReference>
<accession>A0A4P7IFK5</accession>